<dbReference type="InterPro" id="IPR013424">
    <property type="entry name" value="Ice-binding_C"/>
</dbReference>
<dbReference type="EMBL" id="BAEN01000075">
    <property type="protein sequence ID" value="GAC16439.1"/>
    <property type="molecule type" value="Genomic_DNA"/>
</dbReference>
<gene>
    <name evidence="2" type="ORF">GLIP_3828</name>
</gene>
<name>K6X760_9ALTE</name>
<dbReference type="STRING" id="1127673.GLIP_3828"/>
<dbReference type="OrthoDB" id="6387825at2"/>
<keyword evidence="1" id="KW-0732">Signal</keyword>
<dbReference type="NCBIfam" id="TIGR02595">
    <property type="entry name" value="PEP_CTERM"/>
    <property type="match status" value="1"/>
</dbReference>
<reference evidence="2 3" key="1">
    <citation type="journal article" date="2017" name="Antonie Van Leeuwenhoek">
        <title>Rhizobium rhizosphaerae sp. nov., a novel species isolated from rice rhizosphere.</title>
        <authorList>
            <person name="Zhao J.J."/>
            <person name="Zhang J."/>
            <person name="Zhang R.J."/>
            <person name="Zhang C.W."/>
            <person name="Yin H.Q."/>
            <person name="Zhang X.X."/>
        </authorList>
    </citation>
    <scope>NUCLEOTIDE SEQUENCE [LARGE SCALE GENOMIC DNA]</scope>
    <source>
        <strain evidence="2 3">E3</strain>
    </source>
</reference>
<feature type="signal peptide" evidence="1">
    <location>
        <begin position="1"/>
        <end position="20"/>
    </location>
</feature>
<dbReference type="RefSeq" id="WP_008846241.1">
    <property type="nucleotide sequence ID" value="NZ_BAEN01000075.1"/>
</dbReference>
<accession>K6X760</accession>
<evidence type="ECO:0000313" key="2">
    <source>
        <dbReference type="EMBL" id="GAC16439.1"/>
    </source>
</evidence>
<protein>
    <recommendedName>
        <fullName evidence="4">PEP-CTERM protein-sorting domain-containing protein</fullName>
    </recommendedName>
</protein>
<sequence>MIKKILVGLSLIGLSLNAQSAIIIDESNITGADMAGMQVTALFGDGTSETGIWSAFPDVVLGTGNDVLDAEGFSGGVVTSSWSLTQQGFSSGNVSPTGDVLGAWTLSNLAASSGIVAFIVEGFTGGIAFDIDSDSVGTPYSGVGVAFVTEYATDLEIYADQVSTEYSDLFFTLGVLFDSSPLGVGEDLLFVADTEKMKVPEPASIAMLLTGLLFGAARLRKQSDNS</sequence>
<dbReference type="Proteomes" id="UP000006334">
    <property type="component" value="Unassembled WGS sequence"/>
</dbReference>
<evidence type="ECO:0000256" key="1">
    <source>
        <dbReference type="SAM" id="SignalP"/>
    </source>
</evidence>
<proteinExistence type="predicted"/>
<evidence type="ECO:0000313" key="3">
    <source>
        <dbReference type="Proteomes" id="UP000006334"/>
    </source>
</evidence>
<keyword evidence="3" id="KW-1185">Reference proteome</keyword>
<dbReference type="AlphaFoldDB" id="K6X760"/>
<organism evidence="2 3">
    <name type="scientific">Aliiglaciecola lipolytica E3</name>
    <dbReference type="NCBI Taxonomy" id="1127673"/>
    <lineage>
        <taxon>Bacteria</taxon>
        <taxon>Pseudomonadati</taxon>
        <taxon>Pseudomonadota</taxon>
        <taxon>Gammaproteobacteria</taxon>
        <taxon>Alteromonadales</taxon>
        <taxon>Alteromonadaceae</taxon>
        <taxon>Aliiglaciecola</taxon>
    </lineage>
</organism>
<comment type="caution">
    <text evidence="2">The sequence shown here is derived from an EMBL/GenBank/DDBJ whole genome shotgun (WGS) entry which is preliminary data.</text>
</comment>
<feature type="chain" id="PRO_5003896458" description="PEP-CTERM protein-sorting domain-containing protein" evidence="1">
    <location>
        <begin position="21"/>
        <end position="226"/>
    </location>
</feature>
<evidence type="ECO:0008006" key="4">
    <source>
        <dbReference type="Google" id="ProtNLM"/>
    </source>
</evidence>